<evidence type="ECO:0000313" key="4">
    <source>
        <dbReference type="EMBL" id="UXU56291.1"/>
    </source>
</evidence>
<feature type="transmembrane region" description="Helical" evidence="1">
    <location>
        <begin position="31"/>
        <end position="53"/>
    </location>
</feature>
<reference evidence="3 5" key="1">
    <citation type="submission" date="2017-04" db="EMBL/GenBank/DDBJ databases">
        <title>Staphylococcus agnetis, a potential pathogen in the broiler production.</title>
        <authorList>
            <person name="Poulsen L."/>
        </authorList>
    </citation>
    <scope>NUCLEOTIDE SEQUENCE [LARGE SCALE GENOMIC DNA]</scope>
    <source>
        <strain evidence="3 5">723_310714_2_2_spleen</strain>
    </source>
</reference>
<dbReference type="eggNOG" id="COG3523">
    <property type="taxonomic scope" value="Bacteria"/>
</dbReference>
<dbReference type="Proteomes" id="UP000195208">
    <property type="component" value="Unassembled WGS sequence"/>
</dbReference>
<protein>
    <recommendedName>
        <fullName evidence="7">Permease</fullName>
    </recommendedName>
</protein>
<evidence type="ECO:0000313" key="6">
    <source>
        <dbReference type="Proteomes" id="UP000646308"/>
    </source>
</evidence>
<reference evidence="2" key="2">
    <citation type="submission" date="2019-11" db="EMBL/GenBank/DDBJ databases">
        <title>Whole genome comparisons of Staphylococcus agnetis isolates from cattle and chickens.</title>
        <authorList>
            <person name="Rhoads D."/>
            <person name="Shwani A."/>
            <person name="Adkins P."/>
            <person name="Calcutt M."/>
            <person name="Middleton J."/>
        </authorList>
    </citation>
    <scope>NUCLEOTIDE SEQUENCE</scope>
    <source>
        <strain evidence="2">1387</strain>
    </source>
</reference>
<evidence type="ECO:0000313" key="3">
    <source>
        <dbReference type="EMBL" id="OTW32153.1"/>
    </source>
</evidence>
<dbReference type="AlphaFoldDB" id="A0A085UHT2"/>
<proteinExistence type="predicted"/>
<keyword evidence="1" id="KW-0812">Transmembrane</keyword>
<feature type="transmembrane region" description="Helical" evidence="1">
    <location>
        <begin position="6"/>
        <end position="24"/>
    </location>
</feature>
<keyword evidence="5" id="KW-1185">Reference proteome</keyword>
<accession>A0A085UHT2</accession>
<evidence type="ECO:0000313" key="2">
    <source>
        <dbReference type="EMBL" id="NJI03291.1"/>
    </source>
</evidence>
<dbReference type="EMBL" id="NEFX01000001">
    <property type="protein sequence ID" value="OTW32153.1"/>
    <property type="molecule type" value="Genomic_DNA"/>
</dbReference>
<dbReference type="OrthoDB" id="2390434at2"/>
<dbReference type="EMBL" id="WMFL01000083">
    <property type="protein sequence ID" value="NJI03291.1"/>
    <property type="molecule type" value="Genomic_DNA"/>
</dbReference>
<evidence type="ECO:0008006" key="7">
    <source>
        <dbReference type="Google" id="ProtNLM"/>
    </source>
</evidence>
<keyword evidence="1" id="KW-1133">Transmembrane helix</keyword>
<reference evidence="4" key="3">
    <citation type="submission" date="2022-03" db="EMBL/GenBank/DDBJ databases">
        <title>Comparative Genomics of East African Camel-Associated Staphylococcaceae spp.: Diversity and Inheritance of Traits Involved in Host-Pathogen Interactions.</title>
        <authorList>
            <person name="Akarsu H."/>
            <person name="Liljander A."/>
            <person name="Younan M."/>
            <person name="Brodard I."/>
            <person name="Glucks I."/>
            <person name="Labroussaa F."/>
            <person name="Overesch G."/>
            <person name="Kuhnert P."/>
            <person name="Perreten V."/>
            <person name="Drexler J.F."/>
            <person name="Corman V.M."/>
            <person name="Falquet L."/>
            <person name="Jores J."/>
        </authorList>
    </citation>
    <scope>NUCLEOTIDE SEQUENCE</scope>
    <source>
        <strain evidence="4">IVB6197</strain>
    </source>
</reference>
<feature type="transmembrane region" description="Helical" evidence="1">
    <location>
        <begin position="59"/>
        <end position="82"/>
    </location>
</feature>
<dbReference type="KEGG" id="sagq:EP23_02890"/>
<name>A0A085UHT2_9STAP</name>
<dbReference type="RefSeq" id="WP_037564429.1">
    <property type="nucleotide sequence ID" value="NZ_CP009623.1"/>
</dbReference>
<dbReference type="GeneID" id="57691512"/>
<evidence type="ECO:0000256" key="1">
    <source>
        <dbReference type="SAM" id="Phobius"/>
    </source>
</evidence>
<keyword evidence="1" id="KW-0472">Membrane</keyword>
<dbReference type="EMBL" id="CP094809">
    <property type="protein sequence ID" value="UXU56291.1"/>
    <property type="molecule type" value="Genomic_DNA"/>
</dbReference>
<sequence length="107" mass="12906">MTILDMPNYLWISIVIMIVLTIFCTLMLNKWFFTAILSFVILGVLAFILPNFYHITYEPLLGFAAFVSVLSLILSLILWYFTRNWRKKRQEKKYQKELSRIERKYRS</sequence>
<organism evidence="2 6">
    <name type="scientific">Staphylococcus agnetis</name>
    <dbReference type="NCBI Taxonomy" id="985762"/>
    <lineage>
        <taxon>Bacteria</taxon>
        <taxon>Bacillati</taxon>
        <taxon>Bacillota</taxon>
        <taxon>Bacilli</taxon>
        <taxon>Bacillales</taxon>
        <taxon>Staphylococcaceae</taxon>
        <taxon>Staphylococcus</taxon>
    </lineage>
</organism>
<gene>
    <name evidence="3" type="ORF">B9M88_00305</name>
    <name evidence="2" type="ORF">GLV84_10675</name>
    <name evidence="4" type="ORF">MUA95_06855</name>
</gene>
<dbReference type="Proteomes" id="UP001065705">
    <property type="component" value="Chromosome"/>
</dbReference>
<dbReference type="Proteomes" id="UP000646308">
    <property type="component" value="Unassembled WGS sequence"/>
</dbReference>
<evidence type="ECO:0000313" key="5">
    <source>
        <dbReference type="Proteomes" id="UP000195208"/>
    </source>
</evidence>